<dbReference type="EMBL" id="AP018204">
    <property type="protein sequence ID" value="BAY59286.1"/>
    <property type="molecule type" value="Genomic_DNA"/>
</dbReference>
<name>A0A1Z4JRD3_LEPBY</name>
<proteinExistence type="predicted"/>
<accession>A0A1Z4JRD3</accession>
<protein>
    <recommendedName>
        <fullName evidence="3">DNA-binding protein</fullName>
    </recommendedName>
</protein>
<evidence type="ECO:0008006" key="3">
    <source>
        <dbReference type="Google" id="ProtNLM"/>
    </source>
</evidence>
<sequence>MHSTEFEPTRRQLATLAECSVRTIDYDVALLKRLVPKEFRYIDGQEIFTHEQKRAVLGVRRLFKKYNNAAQVEDYIVRNGVPLA</sequence>
<dbReference type="AlphaFoldDB" id="A0A1Z4JRD3"/>
<geneLocation type="plasmid" evidence="1">
    <name>plasmid1</name>
</geneLocation>
<dbReference type="Proteomes" id="UP000217895">
    <property type="component" value="Plasmid Plasmid1 dna"/>
</dbReference>
<reference evidence="1 2" key="1">
    <citation type="submission" date="2017-06" db="EMBL/GenBank/DDBJ databases">
        <title>Genome sequencing of cyanobaciteial culture collection at National Institute for Environmental Studies (NIES).</title>
        <authorList>
            <person name="Hirose Y."/>
            <person name="Shimura Y."/>
            <person name="Fujisawa T."/>
            <person name="Nakamura Y."/>
            <person name="Kawachi M."/>
        </authorList>
    </citation>
    <scope>NUCLEOTIDE SEQUENCE [LARGE SCALE GENOMIC DNA]</scope>
    <source>
        <strain evidence="1 2">NIES-2135</strain>
        <plasmid evidence="2">Plasmid Plasmid1 dna</plasmid>
    </source>
</reference>
<gene>
    <name evidence="1" type="ORF">NIES2135_61630</name>
</gene>
<evidence type="ECO:0000313" key="2">
    <source>
        <dbReference type="Proteomes" id="UP000217895"/>
    </source>
</evidence>
<organism evidence="1 2">
    <name type="scientific">Leptolyngbya boryana NIES-2135</name>
    <dbReference type="NCBI Taxonomy" id="1973484"/>
    <lineage>
        <taxon>Bacteria</taxon>
        <taxon>Bacillati</taxon>
        <taxon>Cyanobacteriota</taxon>
        <taxon>Cyanophyceae</taxon>
        <taxon>Leptolyngbyales</taxon>
        <taxon>Leptolyngbyaceae</taxon>
        <taxon>Leptolyngbya group</taxon>
        <taxon>Leptolyngbya</taxon>
    </lineage>
</organism>
<keyword evidence="2" id="KW-1185">Reference proteome</keyword>
<evidence type="ECO:0000313" key="1">
    <source>
        <dbReference type="EMBL" id="BAY59286.1"/>
    </source>
</evidence>
<keyword evidence="1" id="KW-0614">Plasmid</keyword>